<reference evidence="4" key="1">
    <citation type="journal article" date="2019" name="Int. J. Syst. Evol. Microbiol.">
        <title>The Global Catalogue of Microorganisms (GCM) 10K type strain sequencing project: providing services to taxonomists for standard genome sequencing and annotation.</title>
        <authorList>
            <consortium name="The Broad Institute Genomics Platform"/>
            <consortium name="The Broad Institute Genome Sequencing Center for Infectious Disease"/>
            <person name="Wu L."/>
            <person name="Ma J."/>
        </authorList>
    </citation>
    <scope>NUCLEOTIDE SEQUENCE [LARGE SCALE GENOMIC DNA]</scope>
    <source>
        <strain evidence="4">CGMCC 1.16855</strain>
    </source>
</reference>
<evidence type="ECO:0000256" key="1">
    <source>
        <dbReference type="ARBA" id="ARBA00023239"/>
    </source>
</evidence>
<evidence type="ECO:0000313" key="3">
    <source>
        <dbReference type="EMBL" id="MFC3000915.1"/>
    </source>
</evidence>
<protein>
    <submittedName>
        <fullName evidence="3">Mandelate racemase/muconate lactonizing enzyme family protein</fullName>
    </submittedName>
</protein>
<name>A0ABV7BY49_9PROT</name>
<proteinExistence type="predicted"/>
<dbReference type="PANTHER" id="PTHR48080">
    <property type="entry name" value="D-GALACTONATE DEHYDRATASE-RELATED"/>
    <property type="match status" value="1"/>
</dbReference>
<sequence length="392" mass="43290">MTERIATVEAFRIVIPREVPYLGPLREGEASNARGYFIRRGNRSAYPVTDTSVLVKVTTESGCIGWGECYAIVAPGAVAEIITDLLGPLCIGRDPRDPVPLHEDLYDTMRVRGFGSGYFVDALAGLDIAIWDIAARLAGLPLCRMLGGQRHAQLPAYVSGLPRPRLEERVELALEWQAKGFDAVKFAAAVAERGEAAEMAALRRALGPEMRIACDMHWKHTALAATRLIDRMHAHDLWFAEAPVAPEDLEGQREVAAKARTSVALGEEWRTAFEYRPRLIDRCMDIIQPEMAHTGVTEFMKIGRMAEAFHCRCIPHASIGIGIFQAASLHASVALQNCDGHEYQHSIFDRNLRFIQGDMACEAGFYRLPSGPGLGVQPADDVWRFATRHEAG</sequence>
<dbReference type="EMBL" id="JBHRSB010000003">
    <property type="protein sequence ID" value="MFC3000915.1"/>
    <property type="molecule type" value="Genomic_DNA"/>
</dbReference>
<keyword evidence="1" id="KW-0456">Lyase</keyword>
<dbReference type="CDD" id="cd03316">
    <property type="entry name" value="MR_like"/>
    <property type="match status" value="1"/>
</dbReference>
<accession>A0ABV7BY49</accession>
<dbReference type="RefSeq" id="WP_216836977.1">
    <property type="nucleotide sequence ID" value="NZ_JAFNJS010000003.1"/>
</dbReference>
<keyword evidence="4" id="KW-1185">Reference proteome</keyword>
<dbReference type="Pfam" id="PF13378">
    <property type="entry name" value="MR_MLE_C"/>
    <property type="match status" value="1"/>
</dbReference>
<organism evidence="3 4">
    <name type="scientific">Falsiroseomonas tokyonensis</name>
    <dbReference type="NCBI Taxonomy" id="430521"/>
    <lineage>
        <taxon>Bacteria</taxon>
        <taxon>Pseudomonadati</taxon>
        <taxon>Pseudomonadota</taxon>
        <taxon>Alphaproteobacteria</taxon>
        <taxon>Acetobacterales</taxon>
        <taxon>Roseomonadaceae</taxon>
        <taxon>Falsiroseomonas</taxon>
    </lineage>
</organism>
<dbReference type="Proteomes" id="UP001595420">
    <property type="component" value="Unassembled WGS sequence"/>
</dbReference>
<dbReference type="PANTHER" id="PTHR48080:SF2">
    <property type="entry name" value="D-GALACTONATE DEHYDRATASE"/>
    <property type="match status" value="1"/>
</dbReference>
<dbReference type="InterPro" id="IPR029065">
    <property type="entry name" value="Enolase_C-like"/>
</dbReference>
<evidence type="ECO:0000313" key="4">
    <source>
        <dbReference type="Proteomes" id="UP001595420"/>
    </source>
</evidence>
<dbReference type="InterPro" id="IPR013341">
    <property type="entry name" value="Mandelate_racemase_N_dom"/>
</dbReference>
<comment type="caution">
    <text evidence="3">The sequence shown here is derived from an EMBL/GenBank/DDBJ whole genome shotgun (WGS) entry which is preliminary data.</text>
</comment>
<dbReference type="InterPro" id="IPR013342">
    <property type="entry name" value="Mandelate_racemase_C"/>
</dbReference>
<dbReference type="InterPro" id="IPR034593">
    <property type="entry name" value="DgoD-like"/>
</dbReference>
<feature type="domain" description="Mandelate racemase/muconate lactonizing enzyme C-terminal" evidence="2">
    <location>
        <begin position="166"/>
        <end position="262"/>
    </location>
</feature>
<gene>
    <name evidence="3" type="ORF">ACFOD3_13505</name>
</gene>
<evidence type="ECO:0000259" key="2">
    <source>
        <dbReference type="SMART" id="SM00922"/>
    </source>
</evidence>
<dbReference type="SMART" id="SM00922">
    <property type="entry name" value="MR_MLE"/>
    <property type="match status" value="1"/>
</dbReference>
<dbReference type="Pfam" id="PF02746">
    <property type="entry name" value="MR_MLE_N"/>
    <property type="match status" value="1"/>
</dbReference>
<dbReference type="SFLD" id="SFLDS00001">
    <property type="entry name" value="Enolase"/>
    <property type="match status" value="1"/>
</dbReference>